<evidence type="ECO:0000313" key="1">
    <source>
        <dbReference type="EMBL" id="DAZ97853.1"/>
    </source>
</evidence>
<name>A0AAV2YXE7_9STRA</name>
<dbReference type="AlphaFoldDB" id="A0AAV2YXE7"/>
<proteinExistence type="predicted"/>
<reference evidence="1" key="2">
    <citation type="journal article" date="2023" name="Microbiol Resour">
        <title>Decontamination and Annotation of the Draft Genome Sequence of the Oomycete Lagenidium giganteum ARSEF 373.</title>
        <authorList>
            <person name="Morgan W.R."/>
            <person name="Tartar A."/>
        </authorList>
    </citation>
    <scope>NUCLEOTIDE SEQUENCE</scope>
    <source>
        <strain evidence="1">ARSEF 373</strain>
    </source>
</reference>
<dbReference type="EMBL" id="DAKRPA010000123">
    <property type="protein sequence ID" value="DAZ97853.1"/>
    <property type="molecule type" value="Genomic_DNA"/>
</dbReference>
<accession>A0AAV2YXE7</accession>
<sequence>MHPCRCPRSVCKRRTGVHICGTGFIGWETTRGTFTRLSFHMAFLRQVILKHNPWPLLSCWTMHAFTSIQNCRMPFNPVAQSRSSCRQKSIQSKCYYLAN</sequence>
<gene>
    <name evidence="1" type="ORF">N0F65_003280</name>
</gene>
<organism evidence="1 2">
    <name type="scientific">Lagenidium giganteum</name>
    <dbReference type="NCBI Taxonomy" id="4803"/>
    <lineage>
        <taxon>Eukaryota</taxon>
        <taxon>Sar</taxon>
        <taxon>Stramenopiles</taxon>
        <taxon>Oomycota</taxon>
        <taxon>Peronosporomycetes</taxon>
        <taxon>Pythiales</taxon>
        <taxon>Pythiaceae</taxon>
    </lineage>
</organism>
<keyword evidence="2" id="KW-1185">Reference proteome</keyword>
<reference evidence="1" key="1">
    <citation type="submission" date="2022-11" db="EMBL/GenBank/DDBJ databases">
        <authorList>
            <person name="Morgan W.R."/>
            <person name="Tartar A."/>
        </authorList>
    </citation>
    <scope>NUCLEOTIDE SEQUENCE</scope>
    <source>
        <strain evidence="1">ARSEF 373</strain>
    </source>
</reference>
<dbReference type="Proteomes" id="UP001146120">
    <property type="component" value="Unassembled WGS sequence"/>
</dbReference>
<evidence type="ECO:0000313" key="2">
    <source>
        <dbReference type="Proteomes" id="UP001146120"/>
    </source>
</evidence>
<comment type="caution">
    <text evidence="1">The sequence shown here is derived from an EMBL/GenBank/DDBJ whole genome shotgun (WGS) entry which is preliminary data.</text>
</comment>
<protein>
    <submittedName>
        <fullName evidence="1">Uncharacterized protein</fullName>
    </submittedName>
</protein>